<evidence type="ECO:0000313" key="1">
    <source>
        <dbReference type="EMBL" id="KJV59166.1"/>
    </source>
</evidence>
<dbReference type="RefSeq" id="WP_039595103.1">
    <property type="nucleotide sequence ID" value="NZ_LANQ01000001.1"/>
</dbReference>
<dbReference type="PATRIC" id="fig|1359196.3.peg.1519"/>
<gene>
    <name evidence="1" type="ORF">RFEPED_1567</name>
</gene>
<dbReference type="AlphaFoldDB" id="A0A0F3MU22"/>
<reference evidence="1 2" key="1">
    <citation type="submission" date="2015-01" db="EMBL/GenBank/DDBJ databases">
        <title>Genome Sequencing of Rickettsiales.</title>
        <authorList>
            <person name="Daugherty S.C."/>
            <person name="Su Q."/>
            <person name="Abolude K."/>
            <person name="Beier-Sexton M."/>
            <person name="Carlyon J.A."/>
            <person name="Carter R."/>
            <person name="Day N.P."/>
            <person name="Dumler S.J."/>
            <person name="Dyachenko V."/>
            <person name="Godinez A."/>
            <person name="Kurtti T.J."/>
            <person name="Lichay M."/>
            <person name="Mullins K.E."/>
            <person name="Ott S."/>
            <person name="Pappas-Brown V."/>
            <person name="Paris D.H."/>
            <person name="Patel P."/>
            <person name="Richards A.L."/>
            <person name="Sadzewicz L."/>
            <person name="Sears K."/>
            <person name="Seidman D."/>
            <person name="Sengamalay N."/>
            <person name="Stenos J."/>
            <person name="Tallon L.J."/>
            <person name="Vincent G."/>
            <person name="Fraser C.M."/>
            <person name="Munderloh U."/>
            <person name="Dunning-Hotopp J.C."/>
        </authorList>
    </citation>
    <scope>NUCLEOTIDE SEQUENCE [LARGE SCALE GENOMIC DNA]</scope>
    <source>
        <strain evidence="1 2">Pedreira</strain>
    </source>
</reference>
<protein>
    <submittedName>
        <fullName evidence="1">Putative competence protein F</fullName>
    </submittedName>
</protein>
<evidence type="ECO:0000313" key="2">
    <source>
        <dbReference type="Proteomes" id="UP000033475"/>
    </source>
</evidence>
<dbReference type="Proteomes" id="UP000033475">
    <property type="component" value="Unassembled WGS sequence"/>
</dbReference>
<name>A0A0F3MU22_RICFI</name>
<dbReference type="EMBL" id="LANQ01000001">
    <property type="protein sequence ID" value="KJV59166.1"/>
    <property type="molecule type" value="Genomic_DNA"/>
</dbReference>
<sequence length="67" mass="7831">MYNPAHILATEIAKVTDKMLKADILTKSKWTKTQTFLSRKQRKNNIKGSIKFNTKYNIVSKKNFISR</sequence>
<accession>A0A0F3MU22</accession>
<organism evidence="1 2">
    <name type="scientific">Rickettsia felis str. Pedreira</name>
    <dbReference type="NCBI Taxonomy" id="1359196"/>
    <lineage>
        <taxon>Bacteria</taxon>
        <taxon>Pseudomonadati</taxon>
        <taxon>Pseudomonadota</taxon>
        <taxon>Alphaproteobacteria</taxon>
        <taxon>Rickettsiales</taxon>
        <taxon>Rickettsiaceae</taxon>
        <taxon>Rickettsieae</taxon>
        <taxon>Rickettsia</taxon>
        <taxon>spotted fever group</taxon>
    </lineage>
</organism>
<proteinExistence type="predicted"/>
<comment type="caution">
    <text evidence="1">The sequence shown here is derived from an EMBL/GenBank/DDBJ whole genome shotgun (WGS) entry which is preliminary data.</text>
</comment>